<proteinExistence type="predicted"/>
<reference evidence="2 3" key="1">
    <citation type="submission" date="2018-08" db="EMBL/GenBank/DDBJ databases">
        <title>A genome reference for cultivated species of the human gut microbiota.</title>
        <authorList>
            <person name="Zou Y."/>
            <person name="Xue W."/>
            <person name="Luo G."/>
        </authorList>
    </citation>
    <scope>NUCLEOTIDE SEQUENCE [LARGE SCALE GENOMIC DNA]</scope>
    <source>
        <strain evidence="2 3">AF27-12</strain>
    </source>
</reference>
<organism evidence="2 3">
    <name type="scientific">Megamonas rupellensis</name>
    <dbReference type="NCBI Taxonomy" id="491921"/>
    <lineage>
        <taxon>Bacteria</taxon>
        <taxon>Bacillati</taxon>
        <taxon>Bacillota</taxon>
        <taxon>Negativicutes</taxon>
        <taxon>Selenomonadales</taxon>
        <taxon>Selenomonadaceae</taxon>
        <taxon>Megamonas</taxon>
    </lineage>
</organism>
<protein>
    <recommendedName>
        <fullName evidence="1">Cyanophage baseplate Pam3 plug gp18 domain-containing protein</fullName>
    </recommendedName>
</protein>
<dbReference type="RefSeq" id="WP_117464068.1">
    <property type="nucleotide sequence ID" value="NZ_QRTP01000004.1"/>
</dbReference>
<comment type="caution">
    <text evidence="2">The sequence shown here is derived from an EMBL/GenBank/DDBJ whole genome shotgun (WGS) entry which is preliminary data.</text>
</comment>
<feature type="domain" description="Cyanophage baseplate Pam3 plug gp18" evidence="1">
    <location>
        <begin position="3"/>
        <end position="109"/>
    </location>
</feature>
<dbReference type="Proteomes" id="UP000286147">
    <property type="component" value="Unassembled WGS sequence"/>
</dbReference>
<name>A0A412CGR2_9FIRM</name>
<evidence type="ECO:0000313" key="3">
    <source>
        <dbReference type="Proteomes" id="UP000286147"/>
    </source>
</evidence>
<evidence type="ECO:0000313" key="2">
    <source>
        <dbReference type="EMBL" id="RGQ85563.1"/>
    </source>
</evidence>
<gene>
    <name evidence="2" type="ORF">DWY77_02855</name>
</gene>
<evidence type="ECO:0000259" key="1">
    <source>
        <dbReference type="Pfam" id="PF22479"/>
    </source>
</evidence>
<accession>A0A412CGR2</accession>
<dbReference type="Pfam" id="PF22479">
    <property type="entry name" value="Pam3_gp18"/>
    <property type="match status" value="1"/>
</dbReference>
<dbReference type="EMBL" id="QRTP01000004">
    <property type="protein sequence ID" value="RGQ85563.1"/>
    <property type="molecule type" value="Genomic_DNA"/>
</dbReference>
<dbReference type="InterPro" id="IPR054252">
    <property type="entry name" value="Pam3_gp18"/>
</dbReference>
<sequence>MLYTIPLTNIANQMLSFKININKTNIHIKLFLRYLEEYNHWTVDISNAETGEMLIANLPLVPGSGLASNILAQYEYLNIGEAYIVKSGETQLEYPDNETLGSTFLLLWGVLDE</sequence>
<dbReference type="AlphaFoldDB" id="A0A412CGR2"/>